<dbReference type="EMBL" id="PDCK01000040">
    <property type="protein sequence ID" value="PRQ51481.1"/>
    <property type="molecule type" value="Genomic_DNA"/>
</dbReference>
<reference evidence="2 3" key="1">
    <citation type="journal article" date="2018" name="Nat. Genet.">
        <title>The Rosa genome provides new insights in the design of modern roses.</title>
        <authorList>
            <person name="Bendahmane M."/>
        </authorList>
    </citation>
    <scope>NUCLEOTIDE SEQUENCE [LARGE SCALE GENOMIC DNA]</scope>
    <source>
        <strain evidence="3">cv. Old Blush</strain>
    </source>
</reference>
<feature type="chain" id="PRO_5015194005" evidence="1">
    <location>
        <begin position="17"/>
        <end position="85"/>
    </location>
</feature>
<dbReference type="Gramene" id="PRQ51481">
    <property type="protein sequence ID" value="PRQ51481"/>
    <property type="gene ID" value="RchiOBHm_Chr2g0144941"/>
</dbReference>
<proteinExistence type="predicted"/>
<name>A0A2P6RYH9_ROSCH</name>
<keyword evidence="3" id="KW-1185">Reference proteome</keyword>
<evidence type="ECO:0000256" key="1">
    <source>
        <dbReference type="SAM" id="SignalP"/>
    </source>
</evidence>
<comment type="caution">
    <text evidence="2">The sequence shown here is derived from an EMBL/GenBank/DDBJ whole genome shotgun (WGS) entry which is preliminary data.</text>
</comment>
<protein>
    <submittedName>
        <fullName evidence="2">Uncharacterized protein</fullName>
    </submittedName>
</protein>
<keyword evidence="1" id="KW-0732">Signal</keyword>
<dbReference type="AlphaFoldDB" id="A0A2P6RYH9"/>
<evidence type="ECO:0000313" key="2">
    <source>
        <dbReference type="EMBL" id="PRQ51481.1"/>
    </source>
</evidence>
<sequence length="85" mass="9965">MALWLFESLILRRFEGLWICPPSNPSWRETTTPVLMPLWPMSSLPSKTRYGITLMEKNSVQWPRILVRFLRLSGNYGFLKLGLQP</sequence>
<dbReference type="Proteomes" id="UP000238479">
    <property type="component" value="Chromosome 2"/>
</dbReference>
<accession>A0A2P6RYH9</accession>
<gene>
    <name evidence="2" type="ORF">RchiOBHm_Chr2g0144941</name>
</gene>
<evidence type="ECO:0000313" key="3">
    <source>
        <dbReference type="Proteomes" id="UP000238479"/>
    </source>
</evidence>
<feature type="signal peptide" evidence="1">
    <location>
        <begin position="1"/>
        <end position="16"/>
    </location>
</feature>
<organism evidence="2 3">
    <name type="scientific">Rosa chinensis</name>
    <name type="common">China rose</name>
    <dbReference type="NCBI Taxonomy" id="74649"/>
    <lineage>
        <taxon>Eukaryota</taxon>
        <taxon>Viridiplantae</taxon>
        <taxon>Streptophyta</taxon>
        <taxon>Embryophyta</taxon>
        <taxon>Tracheophyta</taxon>
        <taxon>Spermatophyta</taxon>
        <taxon>Magnoliopsida</taxon>
        <taxon>eudicotyledons</taxon>
        <taxon>Gunneridae</taxon>
        <taxon>Pentapetalae</taxon>
        <taxon>rosids</taxon>
        <taxon>fabids</taxon>
        <taxon>Rosales</taxon>
        <taxon>Rosaceae</taxon>
        <taxon>Rosoideae</taxon>
        <taxon>Rosoideae incertae sedis</taxon>
        <taxon>Rosa</taxon>
    </lineage>
</organism>